<evidence type="ECO:0008006" key="4">
    <source>
        <dbReference type="Google" id="ProtNLM"/>
    </source>
</evidence>
<keyword evidence="3" id="KW-1185">Reference proteome</keyword>
<keyword evidence="1" id="KW-1133">Transmembrane helix</keyword>
<feature type="transmembrane region" description="Helical" evidence="1">
    <location>
        <begin position="129"/>
        <end position="149"/>
    </location>
</feature>
<feature type="transmembrane region" description="Helical" evidence="1">
    <location>
        <begin position="15"/>
        <end position="36"/>
    </location>
</feature>
<evidence type="ECO:0000313" key="3">
    <source>
        <dbReference type="Proteomes" id="UP000671914"/>
    </source>
</evidence>
<keyword evidence="1" id="KW-0472">Membrane</keyword>
<proteinExistence type="predicted"/>
<dbReference type="AlphaFoldDB" id="A0A975FQV6"/>
<evidence type="ECO:0000313" key="2">
    <source>
        <dbReference type="EMBL" id="QTX05551.1"/>
    </source>
</evidence>
<reference evidence="2" key="1">
    <citation type="submission" date="2021-03" db="EMBL/GenBank/DDBJ databases">
        <title>Agromyces archimandritus sp. nov., isolated from the cockroach Archimandrita tessellata.</title>
        <authorList>
            <person name="Guzman J."/>
            <person name="Ortuzar M."/>
            <person name="Poehlein A."/>
            <person name="Daniel R."/>
            <person name="Trujillo M."/>
            <person name="Vilcinskas A."/>
        </authorList>
    </citation>
    <scope>NUCLEOTIDE SEQUENCE</scope>
    <source>
        <strain evidence="2">G127AT</strain>
    </source>
</reference>
<accession>A0A975FQV6</accession>
<dbReference type="Proteomes" id="UP000671914">
    <property type="component" value="Chromosome"/>
</dbReference>
<feature type="transmembrane region" description="Helical" evidence="1">
    <location>
        <begin position="175"/>
        <end position="194"/>
    </location>
</feature>
<dbReference type="RefSeq" id="WP_210900608.1">
    <property type="nucleotide sequence ID" value="NZ_CP071696.1"/>
</dbReference>
<name>A0A975FQV6_9MICO</name>
<dbReference type="EMBL" id="CP071696">
    <property type="protein sequence ID" value="QTX05551.1"/>
    <property type="molecule type" value="Genomic_DNA"/>
</dbReference>
<feature type="transmembrane region" description="Helical" evidence="1">
    <location>
        <begin position="87"/>
        <end position="113"/>
    </location>
</feature>
<keyword evidence="1" id="KW-0812">Transmembrane</keyword>
<gene>
    <name evidence="2" type="ORF">G127AT_04880</name>
</gene>
<sequence>MTDTAVTRQSRGDTVAIWIFMVAGAIIAAASIRGAVARIIEVLPNRDVRVYAEFAGDLVDAPIGPGGTALPVELDSAYLTVPSLPPIGIAVIVLQQLIAAATVVAVVVCLLLLSRGILRGTVFSRRNTALAATAGIVGLLGSAAVPFFGNMAANTAFARISDREFDNVVISMEPFPYILGCFIVALLGTVFVVGDRLQRETEGLV</sequence>
<protein>
    <recommendedName>
        <fullName evidence="4">DUF2975 domain-containing protein</fullName>
    </recommendedName>
</protein>
<dbReference type="KEGG" id="aarc:G127AT_04880"/>
<evidence type="ECO:0000256" key="1">
    <source>
        <dbReference type="SAM" id="Phobius"/>
    </source>
</evidence>
<organism evidence="2 3">
    <name type="scientific">Agromyces archimandritae</name>
    <dbReference type="NCBI Taxonomy" id="2781962"/>
    <lineage>
        <taxon>Bacteria</taxon>
        <taxon>Bacillati</taxon>
        <taxon>Actinomycetota</taxon>
        <taxon>Actinomycetes</taxon>
        <taxon>Micrococcales</taxon>
        <taxon>Microbacteriaceae</taxon>
        <taxon>Agromyces</taxon>
    </lineage>
</organism>